<feature type="transmembrane region" description="Helical" evidence="1">
    <location>
        <begin position="54"/>
        <end position="72"/>
    </location>
</feature>
<keyword evidence="1" id="KW-0812">Transmembrane</keyword>
<evidence type="ECO:0000256" key="1">
    <source>
        <dbReference type="SAM" id="Phobius"/>
    </source>
</evidence>
<name>A0A2A2MDQ6_9GAMM</name>
<keyword evidence="1" id="KW-0472">Membrane</keyword>
<organism evidence="2 3">
    <name type="scientific">Hafnia paralvei</name>
    <dbReference type="NCBI Taxonomy" id="546367"/>
    <lineage>
        <taxon>Bacteria</taxon>
        <taxon>Pseudomonadati</taxon>
        <taxon>Pseudomonadota</taxon>
        <taxon>Gammaproteobacteria</taxon>
        <taxon>Enterobacterales</taxon>
        <taxon>Hafniaceae</taxon>
        <taxon>Hafnia</taxon>
    </lineage>
</organism>
<comment type="caution">
    <text evidence="2">The sequence shown here is derived from an EMBL/GenBank/DDBJ whole genome shotgun (WGS) entry which is preliminary data.</text>
</comment>
<protein>
    <submittedName>
        <fullName evidence="2">Uncharacterized protein</fullName>
    </submittedName>
</protein>
<accession>A0A2A2MDQ6</accession>
<keyword evidence="1" id="KW-1133">Transmembrane helix</keyword>
<proteinExistence type="predicted"/>
<evidence type="ECO:0000313" key="3">
    <source>
        <dbReference type="Proteomes" id="UP000218796"/>
    </source>
</evidence>
<dbReference type="Proteomes" id="UP000218796">
    <property type="component" value="Unassembled WGS sequence"/>
</dbReference>
<reference evidence="2 3" key="1">
    <citation type="submission" date="2017-08" db="EMBL/GenBank/DDBJ databases">
        <title>Draft Genome Sequence of Hafnia alvei CITHA-6 Isolated from Raw Bovine Milk.</title>
        <authorList>
            <person name="Culligan E.P."/>
            <person name="Mcsweeney A."/>
            <person name="O'Doherty C."/>
            <person name="Gleeson E."/>
            <person name="O'Riordan D."/>
            <person name="Sleator R.D."/>
        </authorList>
    </citation>
    <scope>NUCLEOTIDE SEQUENCE [LARGE SCALE GENOMIC DNA]</scope>
    <source>
        <strain evidence="2 3">CITHA-6</strain>
    </source>
</reference>
<feature type="transmembrane region" description="Helical" evidence="1">
    <location>
        <begin position="30"/>
        <end position="48"/>
    </location>
</feature>
<dbReference type="RefSeq" id="WP_048797743.1">
    <property type="nucleotide sequence ID" value="NZ_CAUFSP010000026.1"/>
</dbReference>
<dbReference type="GeneID" id="69639319"/>
<sequence length="116" mass="13231">MDQDDVKAKALSKTTIMKNDLFIRDKLKKIDNIGVAIFFAIPLILFLLGGASLAHWVALLWPLYSLGFVIYFRKILKTISNKSLQVTRMYSFYALARFILIGFPLVGLYILCQVAR</sequence>
<dbReference type="EMBL" id="NQMS01000002">
    <property type="protein sequence ID" value="PAV97092.1"/>
    <property type="molecule type" value="Genomic_DNA"/>
</dbReference>
<feature type="transmembrane region" description="Helical" evidence="1">
    <location>
        <begin position="92"/>
        <end position="111"/>
    </location>
</feature>
<keyword evidence="3" id="KW-1185">Reference proteome</keyword>
<evidence type="ECO:0000313" key="2">
    <source>
        <dbReference type="EMBL" id="PAV97092.1"/>
    </source>
</evidence>
<gene>
    <name evidence="2" type="ORF">CJD50_05340</name>
</gene>
<dbReference type="AlphaFoldDB" id="A0A2A2MDQ6"/>